<evidence type="ECO:0000256" key="4">
    <source>
        <dbReference type="ARBA" id="ARBA00023204"/>
    </source>
</evidence>
<dbReference type="PROSITE" id="PS00058">
    <property type="entry name" value="DNA_MISMATCH_REPAIR_1"/>
    <property type="match status" value="1"/>
</dbReference>
<dbReference type="Gene3D" id="3.30.230.10">
    <property type="match status" value="1"/>
</dbReference>
<dbReference type="CDD" id="cd00782">
    <property type="entry name" value="MutL_Trans"/>
    <property type="match status" value="1"/>
</dbReference>
<evidence type="ECO:0000313" key="9">
    <source>
        <dbReference type="EMBL" id="MCH4553747.1"/>
    </source>
</evidence>
<feature type="domain" description="MutL C-terminal dimerisation" evidence="7">
    <location>
        <begin position="485"/>
        <end position="627"/>
    </location>
</feature>
<dbReference type="InterPro" id="IPR036890">
    <property type="entry name" value="HATPase_C_sf"/>
</dbReference>
<dbReference type="PANTHER" id="PTHR10073:SF12">
    <property type="entry name" value="DNA MISMATCH REPAIR PROTEIN MLH1"/>
    <property type="match status" value="1"/>
</dbReference>
<dbReference type="RefSeq" id="WP_240574920.1">
    <property type="nucleotide sequence ID" value="NZ_CP136709.1"/>
</dbReference>
<dbReference type="InterPro" id="IPR020667">
    <property type="entry name" value="DNA_mismatch_repair_MutL"/>
</dbReference>
<proteinExistence type="inferred from homology"/>
<dbReference type="Gene3D" id="3.30.565.10">
    <property type="entry name" value="Histidine kinase-like ATPase, C-terminal domain"/>
    <property type="match status" value="1"/>
</dbReference>
<evidence type="ECO:0000259" key="8">
    <source>
        <dbReference type="SMART" id="SM01340"/>
    </source>
</evidence>
<keyword evidence="9" id="KW-0378">Hydrolase</keyword>
<dbReference type="InterPro" id="IPR014790">
    <property type="entry name" value="MutL_C"/>
</dbReference>
<dbReference type="PANTHER" id="PTHR10073">
    <property type="entry name" value="DNA MISMATCH REPAIR PROTEIN MLH, PMS, MUTL"/>
    <property type="match status" value="1"/>
</dbReference>
<dbReference type="InterPro" id="IPR042120">
    <property type="entry name" value="MutL_C_dimsub"/>
</dbReference>
<comment type="function">
    <text evidence="5">This protein is involved in the repair of mismatches in DNA. It is required for dam-dependent methyl-directed DNA mismatch repair. May act as a 'molecular matchmaker', a protein that promotes the formation of a stable complex between two or more DNA-binding proteins in an ATP-dependent manner without itself being part of a final effector complex.</text>
</comment>
<dbReference type="GO" id="GO:0004519">
    <property type="term" value="F:endonuclease activity"/>
    <property type="evidence" value="ECO:0007669"/>
    <property type="project" value="UniProtKB-KW"/>
</dbReference>
<evidence type="ECO:0000256" key="2">
    <source>
        <dbReference type="ARBA" id="ARBA00021975"/>
    </source>
</evidence>
<sequence>MADIIQLLPDHVANQIAAGEVVQRPASVVKELLENAIDAGATTIKLIIKDAGKTLVQVIDDGKGMSATDARLSFERHATSKIRNAEDLFQLNTKGFRGEALASIAAIAHVELRTRQEDDDVGTGILIEGSKVVAQDVVVTPPGTSISVKNLFFNIPARRNFLKSNNVELRHVLDEFHRVALAHPEISFAMYNNGSETFNLPIGNYRQRIVNIFGSRTNEKLVPVTENTEVLQVTGFVGKPKFAKKTRNEQYFFVNDRFIKSAYLNHAINAAFDGLLKNGTNPSYFLKLTVDPQSIDINIHPTKTEIKFDDEHTLYALLRSAVKHSLGQFNIAPILDFDRDASLDTPYELEKKPVKNPTIEVDRDYNPFKEEVNSIVRAIAQKSDQALTWESFSRDLGVGISDSDIYKKANSEFIPSPESELRHVYVDEQEEEEEEYDDEETYEEEAPQQEYVSPQPQNFNHVKFEAEEKTISAFTEDNKVEQKQTTYQLHNKYIVSTIKSGMLLIDQNKAHQRILYEKFLRQMTVRNVVSQQLLFPLELHFSNQEMQVIRDLKSDLEHTGFIFAKMQAGLVEITGVPVSVPESEVSIILEQLISDVENEVPDSSFSATDLMAKSMAKSLAIKTGQALEKEEQEHLVNQLFACKEPSVSPANRTTFITMTVDELDKKFI</sequence>
<evidence type="ECO:0000256" key="6">
    <source>
        <dbReference type="SAM" id="MobiDB-lite"/>
    </source>
</evidence>
<dbReference type="SMART" id="SM01340">
    <property type="entry name" value="DNA_mis_repair"/>
    <property type="match status" value="1"/>
</dbReference>
<dbReference type="InterPro" id="IPR037198">
    <property type="entry name" value="MutL_C_sf"/>
</dbReference>
<dbReference type="HAMAP" id="MF_00149">
    <property type="entry name" value="DNA_mis_repair"/>
    <property type="match status" value="1"/>
</dbReference>
<comment type="caution">
    <text evidence="9">The sequence shown here is derived from an EMBL/GenBank/DDBJ whole genome shotgun (WGS) entry which is preliminary data.</text>
</comment>
<gene>
    <name evidence="5 9" type="primary">mutL</name>
    <name evidence="9" type="ORF">MKW35_14060</name>
</gene>
<dbReference type="InterPro" id="IPR014721">
    <property type="entry name" value="Ribsml_uS5_D2-typ_fold_subgr"/>
</dbReference>
<dbReference type="Proteomes" id="UP001156141">
    <property type="component" value="Unassembled WGS sequence"/>
</dbReference>
<dbReference type="SUPFAM" id="SSF118116">
    <property type="entry name" value="DNA mismatch repair protein MutL"/>
    <property type="match status" value="1"/>
</dbReference>
<dbReference type="InterPro" id="IPR014762">
    <property type="entry name" value="DNA_mismatch_repair_CS"/>
</dbReference>
<dbReference type="InterPro" id="IPR002099">
    <property type="entry name" value="MutL/Mlh/PMS"/>
</dbReference>
<name>A0ABS9RLH7_9FLAO</name>
<dbReference type="InterPro" id="IPR013507">
    <property type="entry name" value="DNA_mismatch_S5_2-like"/>
</dbReference>
<keyword evidence="9" id="KW-0540">Nuclease</keyword>
<dbReference type="SUPFAM" id="SSF54211">
    <property type="entry name" value="Ribosomal protein S5 domain 2-like"/>
    <property type="match status" value="1"/>
</dbReference>
<dbReference type="Pfam" id="PF13589">
    <property type="entry name" value="HATPase_c_3"/>
    <property type="match status" value="1"/>
</dbReference>
<dbReference type="SUPFAM" id="SSF55874">
    <property type="entry name" value="ATPase domain of HSP90 chaperone/DNA topoisomerase II/histidine kinase"/>
    <property type="match status" value="1"/>
</dbReference>
<dbReference type="Gene3D" id="3.30.1370.100">
    <property type="entry name" value="MutL, C-terminal domain, regulatory subdomain"/>
    <property type="match status" value="1"/>
</dbReference>
<dbReference type="InterPro" id="IPR042121">
    <property type="entry name" value="MutL_C_regsub"/>
</dbReference>
<dbReference type="Pfam" id="PF01119">
    <property type="entry name" value="DNA_mis_repair"/>
    <property type="match status" value="1"/>
</dbReference>
<dbReference type="EMBL" id="JAKVQD010000006">
    <property type="protein sequence ID" value="MCH4553747.1"/>
    <property type="molecule type" value="Genomic_DNA"/>
</dbReference>
<keyword evidence="3 5" id="KW-0227">DNA damage</keyword>
<feature type="domain" description="DNA mismatch repair protein S5" evidence="8">
    <location>
        <begin position="209"/>
        <end position="327"/>
    </location>
</feature>
<evidence type="ECO:0000313" key="10">
    <source>
        <dbReference type="Proteomes" id="UP001156141"/>
    </source>
</evidence>
<dbReference type="SMART" id="SM00853">
    <property type="entry name" value="MutL_C"/>
    <property type="match status" value="1"/>
</dbReference>
<keyword evidence="10" id="KW-1185">Reference proteome</keyword>
<dbReference type="NCBIfam" id="TIGR00585">
    <property type="entry name" value="mutl"/>
    <property type="match status" value="1"/>
</dbReference>
<evidence type="ECO:0000256" key="5">
    <source>
        <dbReference type="HAMAP-Rule" id="MF_00149"/>
    </source>
</evidence>
<feature type="region of interest" description="Disordered" evidence="6">
    <location>
        <begin position="429"/>
        <end position="451"/>
    </location>
</feature>
<protein>
    <recommendedName>
        <fullName evidence="2 5">DNA mismatch repair protein MutL</fullName>
    </recommendedName>
</protein>
<organism evidence="9 10">
    <name type="scientific">Aestuariibaculum lutulentum</name>
    <dbReference type="NCBI Taxonomy" id="2920935"/>
    <lineage>
        <taxon>Bacteria</taxon>
        <taxon>Pseudomonadati</taxon>
        <taxon>Bacteroidota</taxon>
        <taxon>Flavobacteriia</taxon>
        <taxon>Flavobacteriales</taxon>
        <taxon>Flavobacteriaceae</taxon>
    </lineage>
</organism>
<dbReference type="InterPro" id="IPR020568">
    <property type="entry name" value="Ribosomal_Su5_D2-typ_SF"/>
</dbReference>
<evidence type="ECO:0000259" key="7">
    <source>
        <dbReference type="SMART" id="SM00853"/>
    </source>
</evidence>
<reference evidence="9" key="1">
    <citation type="submission" date="2022-02" db="EMBL/GenBank/DDBJ databases">
        <title>Aestuariibaculum sp., a marine bacterium isolated from sediment in Guangxi.</title>
        <authorList>
            <person name="Ying J."/>
        </authorList>
    </citation>
    <scope>NUCLEOTIDE SEQUENCE</scope>
    <source>
        <strain evidence="9">L182</strain>
    </source>
</reference>
<dbReference type="InterPro" id="IPR038973">
    <property type="entry name" value="MutL/Mlh/Pms-like"/>
</dbReference>
<keyword evidence="4 5" id="KW-0234">DNA repair</keyword>
<dbReference type="Pfam" id="PF08676">
    <property type="entry name" value="MutL_C"/>
    <property type="match status" value="1"/>
</dbReference>
<evidence type="ECO:0000256" key="3">
    <source>
        <dbReference type="ARBA" id="ARBA00022763"/>
    </source>
</evidence>
<dbReference type="Gene3D" id="3.30.1540.20">
    <property type="entry name" value="MutL, C-terminal domain, dimerisation subdomain"/>
    <property type="match status" value="1"/>
</dbReference>
<feature type="compositionally biased region" description="Acidic residues" evidence="6">
    <location>
        <begin position="429"/>
        <end position="447"/>
    </location>
</feature>
<accession>A0ABS9RLH7</accession>
<keyword evidence="9" id="KW-0255">Endonuclease</keyword>
<comment type="similarity">
    <text evidence="1 5">Belongs to the DNA mismatch repair MutL/HexB family.</text>
</comment>
<dbReference type="CDD" id="cd16926">
    <property type="entry name" value="HATPase_MutL-MLH-PMS-like"/>
    <property type="match status" value="1"/>
</dbReference>
<evidence type="ECO:0000256" key="1">
    <source>
        <dbReference type="ARBA" id="ARBA00006082"/>
    </source>
</evidence>